<accession>A0A0M2SKF1</accession>
<dbReference type="OrthoDB" id="9810047at2"/>
<comment type="similarity">
    <text evidence="7">Belongs to the ThrE exporter (TC 2.A.79) family.</text>
</comment>
<feature type="transmembrane region" description="Helical" evidence="8">
    <location>
        <begin position="52"/>
        <end position="69"/>
    </location>
</feature>
<keyword evidence="11" id="KW-1185">Reference proteome</keyword>
<comment type="subcellular location">
    <subcellularLocation>
        <location evidence="1">Cell membrane</location>
        <topology evidence="1">Multi-pass membrane protein</topology>
    </subcellularLocation>
</comment>
<feature type="transmembrane region" description="Helical" evidence="8">
    <location>
        <begin position="28"/>
        <end position="46"/>
    </location>
</feature>
<reference evidence="10 11" key="1">
    <citation type="submission" date="2015-04" db="EMBL/GenBank/DDBJ databases">
        <title>Taxonomic description and genome sequence of Salinicoccus sediminis sp. nov., a novel hyper halotolerant bacterium isolated from marine sediment.</title>
        <authorList>
            <person name="Mathan Kumar R."/>
            <person name="Kaur G."/>
            <person name="Kumar N."/>
            <person name="Kumar A."/>
            <person name="Singh N.K."/>
            <person name="Kaur N."/>
            <person name="Mayilraj S."/>
        </authorList>
    </citation>
    <scope>NUCLEOTIDE SEQUENCE [LARGE SCALE GENOMIC DNA]</scope>
    <source>
        <strain evidence="10 11">SV-16</strain>
    </source>
</reference>
<evidence type="ECO:0000313" key="10">
    <source>
        <dbReference type="EMBL" id="KKK34146.1"/>
    </source>
</evidence>
<feature type="transmembrane region" description="Helical" evidence="8">
    <location>
        <begin position="6"/>
        <end position="23"/>
    </location>
</feature>
<dbReference type="AlphaFoldDB" id="A0A0M2SKF1"/>
<evidence type="ECO:0000259" key="9">
    <source>
        <dbReference type="Pfam" id="PF12821"/>
    </source>
</evidence>
<dbReference type="PANTHER" id="PTHR34390">
    <property type="entry name" value="UPF0442 PROTEIN YJJB-RELATED"/>
    <property type="match status" value="1"/>
</dbReference>
<dbReference type="PANTHER" id="PTHR34390:SF1">
    <property type="entry name" value="SUCCINATE TRANSPORTER SUBUNIT YJJB-RELATED"/>
    <property type="match status" value="1"/>
</dbReference>
<sequence>MIYIYQLIASFFASAGFGILFNAPRRALISCGATGAVGWIVFYLFQEGGTDAVLASYIGAIFLTAVSLFNSRRMKMPVIIFITCGIIPLVPGGTAYEAMRHVVMNQYTEAQEYAFQAALVSGAIALGIISTEMADQVFRMVKNKFGRKEA</sequence>
<comment type="caution">
    <text evidence="10">The sequence shown here is derived from an EMBL/GenBank/DDBJ whole genome shotgun (WGS) entry which is preliminary data.</text>
</comment>
<name>A0A0M2SKF1_9STAP</name>
<dbReference type="Pfam" id="PF12821">
    <property type="entry name" value="ThrE_2"/>
    <property type="match status" value="1"/>
</dbReference>
<evidence type="ECO:0000256" key="2">
    <source>
        <dbReference type="ARBA" id="ARBA00022475"/>
    </source>
</evidence>
<dbReference type="STRING" id="1432562.WN59_11230"/>
<feature type="transmembrane region" description="Helical" evidence="8">
    <location>
        <begin position="113"/>
        <end position="134"/>
    </location>
</feature>
<evidence type="ECO:0000256" key="4">
    <source>
        <dbReference type="ARBA" id="ARBA00022692"/>
    </source>
</evidence>
<evidence type="ECO:0000256" key="7">
    <source>
        <dbReference type="ARBA" id="ARBA00034125"/>
    </source>
</evidence>
<proteinExistence type="inferred from homology"/>
<keyword evidence="5 8" id="KW-1133">Transmembrane helix</keyword>
<keyword evidence="4 8" id="KW-0812">Transmembrane</keyword>
<evidence type="ECO:0000256" key="8">
    <source>
        <dbReference type="SAM" id="Phobius"/>
    </source>
</evidence>
<protein>
    <submittedName>
        <fullName evidence="10">Membrane protein</fullName>
    </submittedName>
</protein>
<evidence type="ECO:0000256" key="1">
    <source>
        <dbReference type="ARBA" id="ARBA00004651"/>
    </source>
</evidence>
<evidence type="ECO:0000256" key="3">
    <source>
        <dbReference type="ARBA" id="ARBA00022519"/>
    </source>
</evidence>
<dbReference type="InterPro" id="IPR050539">
    <property type="entry name" value="ThrE_Dicarb/AminoAcid_Exp"/>
</dbReference>
<dbReference type="GO" id="GO:0005886">
    <property type="term" value="C:plasma membrane"/>
    <property type="evidence" value="ECO:0007669"/>
    <property type="project" value="UniProtKB-SubCell"/>
</dbReference>
<organism evidence="10 11">
    <name type="scientific">Salinicoccus sediminis</name>
    <dbReference type="NCBI Taxonomy" id="1432562"/>
    <lineage>
        <taxon>Bacteria</taxon>
        <taxon>Bacillati</taxon>
        <taxon>Bacillota</taxon>
        <taxon>Bacilli</taxon>
        <taxon>Bacillales</taxon>
        <taxon>Staphylococcaceae</taxon>
        <taxon>Salinicoccus</taxon>
    </lineage>
</organism>
<dbReference type="EMBL" id="LAYZ01000024">
    <property type="protein sequence ID" value="KKK34146.1"/>
    <property type="molecule type" value="Genomic_DNA"/>
</dbReference>
<gene>
    <name evidence="10" type="ORF">WN59_11230</name>
</gene>
<dbReference type="PATRIC" id="fig|1432562.3.peg.2240"/>
<evidence type="ECO:0000313" key="11">
    <source>
        <dbReference type="Proteomes" id="UP000034287"/>
    </source>
</evidence>
<feature type="transmembrane region" description="Helical" evidence="8">
    <location>
        <begin position="76"/>
        <end position="93"/>
    </location>
</feature>
<feature type="domain" description="Threonine/Serine exporter ThrE" evidence="9">
    <location>
        <begin position="6"/>
        <end position="131"/>
    </location>
</feature>
<evidence type="ECO:0000256" key="6">
    <source>
        <dbReference type="ARBA" id="ARBA00023136"/>
    </source>
</evidence>
<evidence type="ECO:0000256" key="5">
    <source>
        <dbReference type="ARBA" id="ARBA00022989"/>
    </source>
</evidence>
<dbReference type="InterPro" id="IPR024528">
    <property type="entry name" value="ThrE_2"/>
</dbReference>
<keyword evidence="2" id="KW-1003">Cell membrane</keyword>
<dbReference type="GO" id="GO:0015744">
    <property type="term" value="P:succinate transport"/>
    <property type="evidence" value="ECO:0007669"/>
    <property type="project" value="TreeGrafter"/>
</dbReference>
<keyword evidence="3" id="KW-0997">Cell inner membrane</keyword>
<dbReference type="Proteomes" id="UP000034287">
    <property type="component" value="Unassembled WGS sequence"/>
</dbReference>
<dbReference type="RefSeq" id="WP_046517218.1">
    <property type="nucleotide sequence ID" value="NZ_LAYZ01000024.1"/>
</dbReference>
<keyword evidence="6 8" id="KW-0472">Membrane</keyword>